<dbReference type="PANTHER" id="PTHR26312">
    <property type="entry name" value="TETRATRICOPEPTIDE REPEAT PROTEIN 5"/>
    <property type="match status" value="1"/>
</dbReference>
<proteinExistence type="predicted"/>
<dbReference type="KEGG" id="egt:105960645"/>
<name>A0A022R2Z2_ERYGU</name>
<accession>A0A022R2Z2</accession>
<dbReference type="AlphaFoldDB" id="A0A022R2Z2"/>
<dbReference type="EMBL" id="KI630643">
    <property type="protein sequence ID" value="EYU34997.1"/>
    <property type="molecule type" value="Genomic_DNA"/>
</dbReference>
<dbReference type="Proteomes" id="UP000030748">
    <property type="component" value="Unassembled WGS sequence"/>
</dbReference>
<gene>
    <name evidence="2" type="ORF">MIMGU_mgv1a019550mg</name>
</gene>
<reference evidence="2 3" key="1">
    <citation type="journal article" date="2013" name="Proc. Natl. Acad. Sci. U.S.A.">
        <title>Fine-scale variation in meiotic recombination in Mimulus inferred from population shotgun sequencing.</title>
        <authorList>
            <person name="Hellsten U."/>
            <person name="Wright K.M."/>
            <person name="Jenkins J."/>
            <person name="Shu S."/>
            <person name="Yuan Y."/>
            <person name="Wessler S.R."/>
            <person name="Schmutz J."/>
            <person name="Willis J.H."/>
            <person name="Rokhsar D.S."/>
        </authorList>
    </citation>
    <scope>NUCLEOTIDE SEQUENCE [LARGE SCALE GENOMIC DNA]</scope>
    <source>
        <strain evidence="3">cv. DUN x IM62</strain>
    </source>
</reference>
<dbReference type="OrthoDB" id="439046at2759"/>
<sequence length="262" mass="28331">MLMRSSSTPILNSWIPQYYYGHEPENNNTLQLLPRPIPYTAASLPSISLDHDDVIKKMLVRASSTKCGRACMHGIIFPVSTGSEDDDDEGEKVVAARLEEGFKIGGGKRVATTEGGGGGGSGSGSGGSGGGGDGYEGGFGCWDADHESGSMDVYYQEMIEANPGNSMVLSNYARFLNECCGDVKKAEEYFGRAILADPSDGNILSLYADLIWQTYEDATRALIYFDRAIKAAPNNCYVMASYARFLWDAEDEFEGQDSTILL</sequence>
<evidence type="ECO:0000313" key="3">
    <source>
        <dbReference type="Proteomes" id="UP000030748"/>
    </source>
</evidence>
<evidence type="ECO:0000256" key="1">
    <source>
        <dbReference type="SAM" id="MobiDB-lite"/>
    </source>
</evidence>
<dbReference type="OMA" id="GHEPENN"/>
<dbReference type="InterPro" id="IPR011990">
    <property type="entry name" value="TPR-like_helical_dom_sf"/>
</dbReference>
<dbReference type="Gene3D" id="1.25.40.10">
    <property type="entry name" value="Tetratricopeptide repeat domain"/>
    <property type="match status" value="1"/>
</dbReference>
<evidence type="ECO:0000313" key="2">
    <source>
        <dbReference type="EMBL" id="EYU34997.1"/>
    </source>
</evidence>
<protein>
    <submittedName>
        <fullName evidence="2">Uncharacterized protein</fullName>
    </submittedName>
</protein>
<dbReference type="PANTHER" id="PTHR26312:SF168">
    <property type="entry name" value="OS06G0606700 PROTEIN"/>
    <property type="match status" value="1"/>
</dbReference>
<organism evidence="2 3">
    <name type="scientific">Erythranthe guttata</name>
    <name type="common">Yellow monkey flower</name>
    <name type="synonym">Mimulus guttatus</name>
    <dbReference type="NCBI Taxonomy" id="4155"/>
    <lineage>
        <taxon>Eukaryota</taxon>
        <taxon>Viridiplantae</taxon>
        <taxon>Streptophyta</taxon>
        <taxon>Embryophyta</taxon>
        <taxon>Tracheophyta</taxon>
        <taxon>Spermatophyta</taxon>
        <taxon>Magnoliopsida</taxon>
        <taxon>eudicotyledons</taxon>
        <taxon>Gunneridae</taxon>
        <taxon>Pentapetalae</taxon>
        <taxon>asterids</taxon>
        <taxon>lamiids</taxon>
        <taxon>Lamiales</taxon>
        <taxon>Phrymaceae</taxon>
        <taxon>Erythranthe</taxon>
    </lineage>
</organism>
<dbReference type="PhylomeDB" id="A0A022R2Z2"/>
<keyword evidence="3" id="KW-1185">Reference proteome</keyword>
<dbReference type="SUPFAM" id="SSF48452">
    <property type="entry name" value="TPR-like"/>
    <property type="match status" value="1"/>
</dbReference>
<dbReference type="eggNOG" id="ENOG502QVY8">
    <property type="taxonomic scope" value="Eukaryota"/>
</dbReference>
<feature type="region of interest" description="Disordered" evidence="1">
    <location>
        <begin position="107"/>
        <end position="129"/>
    </location>
</feature>